<dbReference type="Gene3D" id="1.10.10.10">
    <property type="entry name" value="Winged helix-like DNA-binding domain superfamily/Winged helix DNA-binding domain"/>
    <property type="match status" value="1"/>
</dbReference>
<organism evidence="1 2">
    <name type="scientific">Propionigenium maris DSM 9537</name>
    <dbReference type="NCBI Taxonomy" id="1123000"/>
    <lineage>
        <taxon>Bacteria</taxon>
        <taxon>Fusobacteriati</taxon>
        <taxon>Fusobacteriota</taxon>
        <taxon>Fusobacteriia</taxon>
        <taxon>Fusobacteriales</taxon>
        <taxon>Fusobacteriaceae</taxon>
        <taxon>Propionigenium</taxon>
    </lineage>
</organism>
<dbReference type="AlphaFoldDB" id="A0A9W6GP52"/>
<accession>A0A9W6GP52</accession>
<evidence type="ECO:0000313" key="1">
    <source>
        <dbReference type="EMBL" id="GLI57386.1"/>
    </source>
</evidence>
<protein>
    <recommendedName>
        <fullName evidence="3">DNA-binding transcriptional regulator, MarR family</fullName>
    </recommendedName>
</protein>
<name>A0A9W6GP52_9FUSO</name>
<sequence length="137" mass="15907">MTPLFDLITLKNSRRTLEKKIEVFLQKNGIQTLSYSEFLLLFYIKNNPGLNQLALSKVAYVSPAMINKMTKNLKYYDLIIDKKTRNASSLFLSLKGKRLISNAHCWVDYFLNKNSRDNIISLHNLIKCINETLINSF</sequence>
<dbReference type="SUPFAM" id="SSF46785">
    <property type="entry name" value="Winged helix' DNA-binding domain"/>
    <property type="match status" value="1"/>
</dbReference>
<dbReference type="Proteomes" id="UP001144471">
    <property type="component" value="Unassembled WGS sequence"/>
</dbReference>
<keyword evidence="2" id="KW-1185">Reference proteome</keyword>
<dbReference type="InterPro" id="IPR036388">
    <property type="entry name" value="WH-like_DNA-bd_sf"/>
</dbReference>
<proteinExistence type="predicted"/>
<comment type="caution">
    <text evidence="1">The sequence shown here is derived from an EMBL/GenBank/DDBJ whole genome shotgun (WGS) entry which is preliminary data.</text>
</comment>
<dbReference type="EMBL" id="BSDY01000017">
    <property type="protein sequence ID" value="GLI57386.1"/>
    <property type="molecule type" value="Genomic_DNA"/>
</dbReference>
<evidence type="ECO:0008006" key="3">
    <source>
        <dbReference type="Google" id="ProtNLM"/>
    </source>
</evidence>
<gene>
    <name evidence="1" type="ORF">PM10SUCC1_29000</name>
</gene>
<evidence type="ECO:0000313" key="2">
    <source>
        <dbReference type="Proteomes" id="UP001144471"/>
    </source>
</evidence>
<dbReference type="InterPro" id="IPR036390">
    <property type="entry name" value="WH_DNA-bd_sf"/>
</dbReference>
<reference evidence="1" key="1">
    <citation type="submission" date="2022-12" db="EMBL/GenBank/DDBJ databases">
        <title>Reference genome sequencing for broad-spectrum identification of bacterial and archaeal isolates by mass spectrometry.</title>
        <authorList>
            <person name="Sekiguchi Y."/>
            <person name="Tourlousse D.M."/>
        </authorList>
    </citation>
    <scope>NUCLEOTIDE SEQUENCE</scope>
    <source>
        <strain evidence="1">10succ1</strain>
    </source>
</reference>